<dbReference type="AlphaFoldDB" id="A0A4V3AMJ0"/>
<dbReference type="SUPFAM" id="SSF51556">
    <property type="entry name" value="Metallo-dependent hydrolases"/>
    <property type="match status" value="1"/>
</dbReference>
<evidence type="ECO:0000259" key="3">
    <source>
        <dbReference type="Pfam" id="PF01979"/>
    </source>
</evidence>
<dbReference type="InterPro" id="IPR050287">
    <property type="entry name" value="MTA/SAH_deaminase"/>
</dbReference>
<dbReference type="InterPro" id="IPR006680">
    <property type="entry name" value="Amidohydro-rel"/>
</dbReference>
<dbReference type="OrthoDB" id="3204583at2"/>
<dbReference type="PANTHER" id="PTHR43794">
    <property type="entry name" value="AMINOHYDROLASE SSNA-RELATED"/>
    <property type="match status" value="1"/>
</dbReference>
<dbReference type="Gene3D" id="3.20.20.140">
    <property type="entry name" value="Metal-dependent hydrolases"/>
    <property type="match status" value="1"/>
</dbReference>
<evidence type="ECO:0000313" key="5">
    <source>
        <dbReference type="Proteomes" id="UP000295411"/>
    </source>
</evidence>
<name>A0A4V3AMJ0_9MICC</name>
<feature type="domain" description="Amidohydrolase-related" evidence="3">
    <location>
        <begin position="46"/>
        <end position="433"/>
    </location>
</feature>
<reference evidence="4 5" key="1">
    <citation type="submission" date="2019-03" db="EMBL/GenBank/DDBJ databases">
        <title>Arthrobacter sp. nov., an bacterium isolated from biocrust in Mu Us Desert.</title>
        <authorList>
            <person name="Lixiong L."/>
        </authorList>
    </citation>
    <scope>NUCLEOTIDE SEQUENCE [LARGE SCALE GENOMIC DNA]</scope>
    <source>
        <strain evidence="4 5">SLN-3</strain>
    </source>
</reference>
<comment type="caution">
    <text evidence="4">The sequence shown here is derived from an EMBL/GenBank/DDBJ whole genome shotgun (WGS) entry which is preliminary data.</text>
</comment>
<feature type="compositionally biased region" description="Low complexity" evidence="2">
    <location>
        <begin position="128"/>
        <end position="146"/>
    </location>
</feature>
<dbReference type="EC" id="3.5.3.13" evidence="4"/>
<protein>
    <submittedName>
        <fullName evidence="4">Formimidoylglutamate deiminase</fullName>
        <ecNumber evidence="4">3.5.3.13</ecNumber>
    </submittedName>
</protein>
<keyword evidence="1 4" id="KW-0378">Hydrolase</keyword>
<feature type="region of interest" description="Disordered" evidence="2">
    <location>
        <begin position="128"/>
        <end position="147"/>
    </location>
</feature>
<accession>A0A4V3AMJ0</accession>
<proteinExistence type="predicted"/>
<organism evidence="4 5">
    <name type="scientific">Arthrobacter crusticola</name>
    <dbReference type="NCBI Taxonomy" id="2547960"/>
    <lineage>
        <taxon>Bacteria</taxon>
        <taxon>Bacillati</taxon>
        <taxon>Actinomycetota</taxon>
        <taxon>Actinomycetes</taxon>
        <taxon>Micrococcales</taxon>
        <taxon>Micrococcaceae</taxon>
        <taxon>Arthrobacter</taxon>
    </lineage>
</organism>
<dbReference type="Proteomes" id="UP000295411">
    <property type="component" value="Unassembled WGS sequence"/>
</dbReference>
<evidence type="ECO:0000313" key="4">
    <source>
        <dbReference type="EMBL" id="TDK27082.1"/>
    </source>
</evidence>
<dbReference type="InterPro" id="IPR032466">
    <property type="entry name" value="Metal_Hydrolase"/>
</dbReference>
<dbReference type="NCBIfam" id="NF006681">
    <property type="entry name" value="PRK09229.1-2"/>
    <property type="match status" value="1"/>
</dbReference>
<evidence type="ECO:0000256" key="2">
    <source>
        <dbReference type="SAM" id="MobiDB-lite"/>
    </source>
</evidence>
<evidence type="ECO:0000256" key="1">
    <source>
        <dbReference type="ARBA" id="ARBA00022801"/>
    </source>
</evidence>
<dbReference type="InterPro" id="IPR011059">
    <property type="entry name" value="Metal-dep_hydrolase_composite"/>
</dbReference>
<keyword evidence="5" id="KW-1185">Reference proteome</keyword>
<dbReference type="Pfam" id="PF01979">
    <property type="entry name" value="Amidohydro_1"/>
    <property type="match status" value="1"/>
</dbReference>
<gene>
    <name evidence="4" type="ORF">E2F48_06900</name>
</gene>
<sequence>MWCAAAWLGDRGVVEGVRVVPAGDGTVASLEAGVPAEAGDTVLPGVVFPAAANAHSHAFHRVLRGRTHNGAPGSFWTWRESMYAAARQLTPELYEELATAVFAEMVVTGWSSVAEFHYVHHRPDGSPYGAGPAAAGSGTAESADGTDGPHAMELALARAAVRAGIRLTLLDTCYLGAGFGAPPGPDQRRFTDPSAGDWLRRFASLRKTVADRFPVSAVTVGAAVHSVRAVPPGALAEIARALPPEVPVHIHLSEQPAENEACLAATGLTPTGLLASTGLLTSRLSAAHATHLTAADIDLLGGAGATVVMCPTTEADLADGIGPAGDLQRAGARIALGTDQHAVIDPWIEMRALEHGERLATGGRPQFTPAQLLTAGTAGGLRAQGRPPAGLEPGAVCDVMAVDPRSVRTVGSDPEQLMYSATAQDVTDVVIGGVPAAHRGRHLGLGDPAELLVAVLGKMDGAGSGASRSDSHTNLGAAAP</sequence>
<dbReference type="GO" id="GO:0050416">
    <property type="term" value="F:formimidoylglutamate deiminase activity"/>
    <property type="evidence" value="ECO:0007669"/>
    <property type="project" value="UniProtKB-EC"/>
</dbReference>
<dbReference type="EMBL" id="SMTK01000002">
    <property type="protein sequence ID" value="TDK27082.1"/>
    <property type="molecule type" value="Genomic_DNA"/>
</dbReference>
<dbReference type="PANTHER" id="PTHR43794:SF11">
    <property type="entry name" value="AMIDOHYDROLASE-RELATED DOMAIN-CONTAINING PROTEIN"/>
    <property type="match status" value="1"/>
</dbReference>
<dbReference type="Gene3D" id="2.30.40.10">
    <property type="entry name" value="Urease, subunit C, domain 1"/>
    <property type="match status" value="1"/>
</dbReference>